<dbReference type="Pfam" id="PF06916">
    <property type="entry name" value="FAM210A-B_dom"/>
    <property type="match status" value="1"/>
</dbReference>
<evidence type="ECO:0000313" key="4">
    <source>
        <dbReference type="EMBL" id="KAK4645283.1"/>
    </source>
</evidence>
<dbReference type="RefSeq" id="XP_062734259.1">
    <property type="nucleotide sequence ID" value="XM_062875745.1"/>
</dbReference>
<name>A0ABR0FPA0_9PEZI</name>
<reference evidence="4 5" key="1">
    <citation type="journal article" date="2023" name="bioRxiv">
        <title>High-quality genome assemblies of four members of thePodospora anserinaspecies complex.</title>
        <authorList>
            <person name="Ament-Velasquez S.L."/>
            <person name="Vogan A.A."/>
            <person name="Wallerman O."/>
            <person name="Hartmann F."/>
            <person name="Gautier V."/>
            <person name="Silar P."/>
            <person name="Giraud T."/>
            <person name="Johannesson H."/>
        </authorList>
    </citation>
    <scope>NUCLEOTIDE SEQUENCE [LARGE SCALE GENOMIC DNA]</scope>
    <source>
        <strain evidence="4 5">CBS 112042</strain>
    </source>
</reference>
<evidence type="ECO:0000256" key="2">
    <source>
        <dbReference type="SAM" id="Phobius"/>
    </source>
</evidence>
<feature type="domain" description="DUF1279" evidence="3">
    <location>
        <begin position="115"/>
        <end position="245"/>
    </location>
</feature>
<keyword evidence="2" id="KW-0812">Transmembrane</keyword>
<keyword evidence="2" id="KW-1133">Transmembrane helix</keyword>
<dbReference type="GeneID" id="87895227"/>
<evidence type="ECO:0000256" key="1">
    <source>
        <dbReference type="SAM" id="MobiDB-lite"/>
    </source>
</evidence>
<keyword evidence="5" id="KW-1185">Reference proteome</keyword>
<dbReference type="InterPro" id="IPR045866">
    <property type="entry name" value="FAM210A/B-like"/>
</dbReference>
<feature type="transmembrane region" description="Helical" evidence="2">
    <location>
        <begin position="123"/>
        <end position="146"/>
    </location>
</feature>
<dbReference type="PANTHER" id="PTHR21377">
    <property type="entry name" value="PROTEIN FAM210B, MITOCHONDRIAL"/>
    <property type="match status" value="1"/>
</dbReference>
<accession>A0ABR0FPA0</accession>
<dbReference type="InterPro" id="IPR009688">
    <property type="entry name" value="FAM210A/B-like_dom"/>
</dbReference>
<feature type="region of interest" description="Disordered" evidence="1">
    <location>
        <begin position="55"/>
        <end position="75"/>
    </location>
</feature>
<organism evidence="4 5">
    <name type="scientific">Podospora bellae-mahoneyi</name>
    <dbReference type="NCBI Taxonomy" id="2093777"/>
    <lineage>
        <taxon>Eukaryota</taxon>
        <taxon>Fungi</taxon>
        <taxon>Dikarya</taxon>
        <taxon>Ascomycota</taxon>
        <taxon>Pezizomycotina</taxon>
        <taxon>Sordariomycetes</taxon>
        <taxon>Sordariomycetidae</taxon>
        <taxon>Sordariales</taxon>
        <taxon>Podosporaceae</taxon>
        <taxon>Podospora</taxon>
    </lineage>
</organism>
<comment type="caution">
    <text evidence="4">The sequence shown here is derived from an EMBL/GenBank/DDBJ whole genome shotgun (WGS) entry which is preliminary data.</text>
</comment>
<proteinExistence type="predicted"/>
<evidence type="ECO:0000259" key="3">
    <source>
        <dbReference type="Pfam" id="PF06916"/>
    </source>
</evidence>
<gene>
    <name evidence="4" type="primary">NAT2</name>
    <name evidence="4" type="ORF">QC761_200240</name>
</gene>
<dbReference type="Proteomes" id="UP001322138">
    <property type="component" value="Unassembled WGS sequence"/>
</dbReference>
<keyword evidence="2" id="KW-0472">Membrane</keyword>
<dbReference type="EMBL" id="JAFFGZ010000004">
    <property type="protein sequence ID" value="KAK4645283.1"/>
    <property type="molecule type" value="Genomic_DNA"/>
</dbReference>
<feature type="region of interest" description="Disordered" evidence="1">
    <location>
        <begin position="87"/>
        <end position="108"/>
    </location>
</feature>
<evidence type="ECO:0000313" key="5">
    <source>
        <dbReference type="Proteomes" id="UP001322138"/>
    </source>
</evidence>
<dbReference type="PANTHER" id="PTHR21377:SF0">
    <property type="entry name" value="PROTEIN FAM210B, MITOCHONDRIAL"/>
    <property type="match status" value="1"/>
</dbReference>
<protein>
    <submittedName>
        <fullName evidence="4">DUF1279 superfamily</fullName>
    </submittedName>
</protein>
<sequence length="271" mass="30369">MLRTAFGTLEALVERSALSITRNTTGRQFWTKRISANTTNGLPWHWRARLSQLRQASPTKPASNKSPSKAIPRQQLKNSFFTSRRNFHSSKARRGDSESAKNGTKTTGSLSLRARLKKLSREYGWTAMGIYVALSVLDFPFCFLLVRTVGTERIAHVEEVVVSNAKKVIPERVQNRWNEYRKSLKEAKQELTGKADAEVVGHGVAEAEEANKGEGASLATQLALAYAIHKSFIFFRIPLTAAITPKIVKTLRGWGWQIGKRPVRPHRKASD</sequence>
<feature type="compositionally biased region" description="Polar residues" evidence="1">
    <location>
        <begin position="55"/>
        <end position="67"/>
    </location>
</feature>